<protein>
    <submittedName>
        <fullName evidence="2">Sulfatase domain-containing protein</fullName>
    </submittedName>
</protein>
<evidence type="ECO:0000313" key="1">
    <source>
        <dbReference type="Proteomes" id="UP000492821"/>
    </source>
</evidence>
<dbReference type="AlphaFoldDB" id="A0A7E4ZWZ3"/>
<dbReference type="Gene3D" id="3.40.720.10">
    <property type="entry name" value="Alkaline Phosphatase, subunit A"/>
    <property type="match status" value="1"/>
</dbReference>
<proteinExistence type="predicted"/>
<reference evidence="2" key="2">
    <citation type="submission" date="2020-10" db="UniProtKB">
        <authorList>
            <consortium name="WormBaseParasite"/>
        </authorList>
    </citation>
    <scope>IDENTIFICATION</scope>
</reference>
<organism evidence="1 2">
    <name type="scientific">Panagrellus redivivus</name>
    <name type="common">Microworm</name>
    <dbReference type="NCBI Taxonomy" id="6233"/>
    <lineage>
        <taxon>Eukaryota</taxon>
        <taxon>Metazoa</taxon>
        <taxon>Ecdysozoa</taxon>
        <taxon>Nematoda</taxon>
        <taxon>Chromadorea</taxon>
        <taxon>Rhabditida</taxon>
        <taxon>Tylenchina</taxon>
        <taxon>Panagrolaimomorpha</taxon>
        <taxon>Panagrolaimoidea</taxon>
        <taxon>Panagrolaimidae</taxon>
        <taxon>Panagrellus</taxon>
    </lineage>
</organism>
<dbReference type="Pfam" id="PF02995">
    <property type="entry name" value="DUF229"/>
    <property type="match status" value="1"/>
</dbReference>
<dbReference type="GO" id="GO:0005615">
    <property type="term" value="C:extracellular space"/>
    <property type="evidence" value="ECO:0007669"/>
    <property type="project" value="TreeGrafter"/>
</dbReference>
<evidence type="ECO:0000313" key="2">
    <source>
        <dbReference type="WBParaSite" id="Pan_g22351.t1"/>
    </source>
</evidence>
<dbReference type="Proteomes" id="UP000492821">
    <property type="component" value="Unassembled WGS sequence"/>
</dbReference>
<dbReference type="WBParaSite" id="Pan_g22351.t1">
    <property type="protein sequence ID" value="Pan_g22351.t1"/>
    <property type="gene ID" value="Pan_g22351"/>
</dbReference>
<sequence>MNRAMLRFLKIQAAFALVVLANFGIFMAYDSFSVLISSENGSLPEMKDKLAHILENPRDNDSPVILDHCKLPELDPWDPSIRYLLNSSFDPFENCTPARLVTKLEDGKLYTVGIGNDVECHYRCLYPVSDAASRPGEWEVIVNDTEVQCDVVETACYNLTIGNYHQIPEFDAMHAQVYRKGNATPPSNEPTSTRPPDVHIIILDAVSYSEIVRTMPKTRYVLRTYYDAVPFRHLNKIGHNSRPNGIALLLGKALHPIEKSPMSVGHESDFKNHSDCTEPIDKDQFIAYEFKKAGYTTMMSEDWAMGIFQWPDCVGFKKTPVDHTLKPFTMRLNIPDGSRLNDNLYSKMCRSCHVTQMEYLEDFIDKYPDEPKFSITWNTHTHDDINVPYSSDEYFYNFFKRNVNKFDNAYIFFMSDHGMHVGDMPHTTIGQIEIRNPFLYMTIPKSLRDDEHTQTMLRKNTKELITHYDLYATFIDILQSANASIPAPNVMKGTSIFKPLPQPRTCDRLGVPFDYCICDFEKTPLPNNAEPSRIAAEKMVKRINAVIKQEAMLAEKCEELALNENRTIQVQRFSKDGDITIYQLTFAVLPGDGMFLGYAGAKHNGSDVFILSDKFVRLGTYAKTAYCATKSSFAQFCHCKKQMKEDAESSREQKLIENLTNATIIVS</sequence>
<keyword evidence="1" id="KW-1185">Reference proteome</keyword>
<dbReference type="SUPFAM" id="SSF53649">
    <property type="entry name" value="Alkaline phosphatase-like"/>
    <property type="match status" value="1"/>
</dbReference>
<dbReference type="InterPro" id="IPR004245">
    <property type="entry name" value="DUF229"/>
</dbReference>
<dbReference type="CDD" id="cd16021">
    <property type="entry name" value="ALP_like"/>
    <property type="match status" value="1"/>
</dbReference>
<dbReference type="InterPro" id="IPR017850">
    <property type="entry name" value="Alkaline_phosphatase_core_sf"/>
</dbReference>
<name>A0A7E4ZWZ3_PANRE</name>
<accession>A0A7E4ZWZ3</accession>
<reference evidence="1" key="1">
    <citation type="journal article" date="2013" name="Genetics">
        <title>The draft genome and transcriptome of Panagrellus redivivus are shaped by the harsh demands of a free-living lifestyle.</title>
        <authorList>
            <person name="Srinivasan J."/>
            <person name="Dillman A.R."/>
            <person name="Macchietto M.G."/>
            <person name="Heikkinen L."/>
            <person name="Lakso M."/>
            <person name="Fracchia K.M."/>
            <person name="Antoshechkin I."/>
            <person name="Mortazavi A."/>
            <person name="Wong G."/>
            <person name="Sternberg P.W."/>
        </authorList>
    </citation>
    <scope>NUCLEOTIDE SEQUENCE [LARGE SCALE GENOMIC DNA]</scope>
    <source>
        <strain evidence="1">MT8872</strain>
    </source>
</reference>
<dbReference type="PANTHER" id="PTHR10974:SF75">
    <property type="entry name" value="SULFATASE DOMAIN-CONTAINING PROTEIN"/>
    <property type="match status" value="1"/>
</dbReference>
<dbReference type="PANTHER" id="PTHR10974">
    <property type="entry name" value="FI08016P-RELATED"/>
    <property type="match status" value="1"/>
</dbReference>